<dbReference type="PANTHER" id="PTHR31465:SF15">
    <property type="entry name" value="LIPID TRANSPORTER ATNI-RELATED"/>
    <property type="match status" value="1"/>
</dbReference>
<evidence type="ECO:0000256" key="5">
    <source>
        <dbReference type="SAM" id="MobiDB-lite"/>
    </source>
</evidence>
<keyword evidence="8" id="KW-1185">Reference proteome</keyword>
<feature type="transmembrane region" description="Helical" evidence="6">
    <location>
        <begin position="254"/>
        <end position="271"/>
    </location>
</feature>
<feature type="compositionally biased region" description="Basic and acidic residues" evidence="5">
    <location>
        <begin position="322"/>
        <end position="331"/>
    </location>
</feature>
<dbReference type="HOGENOM" id="CLU_033465_3_0_1"/>
<evidence type="ECO:0000256" key="3">
    <source>
        <dbReference type="ARBA" id="ARBA00022989"/>
    </source>
</evidence>
<feature type="compositionally biased region" description="Basic and acidic residues" evidence="5">
    <location>
        <begin position="340"/>
        <end position="352"/>
    </location>
</feature>
<evidence type="ECO:0000313" key="8">
    <source>
        <dbReference type="Proteomes" id="UP000019471"/>
    </source>
</evidence>
<feature type="transmembrane region" description="Helical" evidence="6">
    <location>
        <begin position="50"/>
        <end position="71"/>
    </location>
</feature>
<proteinExistence type="predicted"/>
<feature type="transmembrane region" description="Helical" evidence="6">
    <location>
        <begin position="291"/>
        <end position="310"/>
    </location>
</feature>
<evidence type="ECO:0000256" key="1">
    <source>
        <dbReference type="ARBA" id="ARBA00004141"/>
    </source>
</evidence>
<dbReference type="eggNOG" id="ENOG502RZA5">
    <property type="taxonomic scope" value="Eukaryota"/>
</dbReference>
<sequence length="372" mass="41492">MPNIVCHAGSGPDDIWSYCPSFGAAILFTALFGLTTFVHIVQAIVYRKPFAIVLIMGALWETGGYVARIFSIENQLSSGIYTVQLLLILLAPLWINAYIYMLLGRMIHFFLPKGEDRVFKIRARAITRMFVAFDITAFLIQAVGGTMTGPGVSPSVQKTGLNIYTGGVGVQLFFLVVFISLAVGFQRKVKQLKQRTSTKSGYYDADTEAQYQPVLAPSSSPDPTRSASFRLNYSHSPISDVATTMPDLALATPLLRLLYITLALIIIRNIYRLVEFGTGANSPTVTHEWFTYVFDAVPMFFALLVLNVFYPGRFLQGGRSDFSQEDKEKKQEKKARKAQKKEDKREKKEMKRAAKMKAGKDAMNGPAYEALK</sequence>
<name>W9XDL3_9EURO</name>
<dbReference type="Proteomes" id="UP000019471">
    <property type="component" value="Unassembled WGS sequence"/>
</dbReference>
<dbReference type="PANTHER" id="PTHR31465">
    <property type="entry name" value="PROTEIN RTA1-RELATED"/>
    <property type="match status" value="1"/>
</dbReference>
<protein>
    <recommendedName>
        <fullName evidence="9">RTA1 domain protein</fullName>
    </recommendedName>
</protein>
<evidence type="ECO:0000256" key="4">
    <source>
        <dbReference type="ARBA" id="ARBA00023136"/>
    </source>
</evidence>
<accession>W9XDL3</accession>
<dbReference type="EMBL" id="AMGX01000002">
    <property type="protein sequence ID" value="EXJ75400.1"/>
    <property type="molecule type" value="Genomic_DNA"/>
</dbReference>
<dbReference type="RefSeq" id="XP_007740902.1">
    <property type="nucleotide sequence ID" value="XM_007742712.1"/>
</dbReference>
<feature type="transmembrane region" description="Helical" evidence="6">
    <location>
        <begin position="83"/>
        <end position="104"/>
    </location>
</feature>
<dbReference type="GeneID" id="19186829"/>
<dbReference type="AlphaFoldDB" id="W9XDL3"/>
<dbReference type="Pfam" id="PF04479">
    <property type="entry name" value="RTA1"/>
    <property type="match status" value="1"/>
</dbReference>
<keyword evidence="2 6" id="KW-0812">Transmembrane</keyword>
<dbReference type="InterPro" id="IPR007568">
    <property type="entry name" value="RTA1"/>
</dbReference>
<keyword evidence="3 6" id="KW-1133">Transmembrane helix</keyword>
<keyword evidence="4 6" id="KW-0472">Membrane</keyword>
<evidence type="ECO:0008006" key="9">
    <source>
        <dbReference type="Google" id="ProtNLM"/>
    </source>
</evidence>
<dbReference type="STRING" id="1182543.W9XDL3"/>
<feature type="transmembrane region" description="Helical" evidence="6">
    <location>
        <begin position="15"/>
        <end position="38"/>
    </location>
</feature>
<feature type="region of interest" description="Disordered" evidence="5">
    <location>
        <begin position="320"/>
        <end position="372"/>
    </location>
</feature>
<feature type="transmembrane region" description="Helical" evidence="6">
    <location>
        <begin position="163"/>
        <end position="185"/>
    </location>
</feature>
<evidence type="ECO:0000256" key="6">
    <source>
        <dbReference type="SAM" id="Phobius"/>
    </source>
</evidence>
<comment type="subcellular location">
    <subcellularLocation>
        <location evidence="1">Membrane</location>
        <topology evidence="1">Multi-pass membrane protein</topology>
    </subcellularLocation>
</comment>
<dbReference type="GO" id="GO:0016020">
    <property type="term" value="C:membrane"/>
    <property type="evidence" value="ECO:0007669"/>
    <property type="project" value="UniProtKB-SubCell"/>
</dbReference>
<organism evidence="7 8">
    <name type="scientific">Cladophialophora psammophila CBS 110553</name>
    <dbReference type="NCBI Taxonomy" id="1182543"/>
    <lineage>
        <taxon>Eukaryota</taxon>
        <taxon>Fungi</taxon>
        <taxon>Dikarya</taxon>
        <taxon>Ascomycota</taxon>
        <taxon>Pezizomycotina</taxon>
        <taxon>Eurotiomycetes</taxon>
        <taxon>Chaetothyriomycetidae</taxon>
        <taxon>Chaetothyriales</taxon>
        <taxon>Herpotrichiellaceae</taxon>
        <taxon>Cladophialophora</taxon>
    </lineage>
</organism>
<evidence type="ECO:0000256" key="2">
    <source>
        <dbReference type="ARBA" id="ARBA00022692"/>
    </source>
</evidence>
<reference evidence="7 8" key="1">
    <citation type="submission" date="2013-03" db="EMBL/GenBank/DDBJ databases">
        <title>The Genome Sequence of Cladophialophora psammophila CBS 110553.</title>
        <authorList>
            <consortium name="The Broad Institute Genomics Platform"/>
            <person name="Cuomo C."/>
            <person name="de Hoog S."/>
            <person name="Gorbushina A."/>
            <person name="Walker B."/>
            <person name="Young S.K."/>
            <person name="Zeng Q."/>
            <person name="Gargeya S."/>
            <person name="Fitzgerald M."/>
            <person name="Haas B."/>
            <person name="Abouelleil A."/>
            <person name="Allen A.W."/>
            <person name="Alvarado L."/>
            <person name="Arachchi H.M."/>
            <person name="Berlin A.M."/>
            <person name="Chapman S.B."/>
            <person name="Gainer-Dewar J."/>
            <person name="Goldberg J."/>
            <person name="Griggs A."/>
            <person name="Gujja S."/>
            <person name="Hansen M."/>
            <person name="Howarth C."/>
            <person name="Imamovic A."/>
            <person name="Ireland A."/>
            <person name="Larimer J."/>
            <person name="McCowan C."/>
            <person name="Murphy C."/>
            <person name="Pearson M."/>
            <person name="Poon T.W."/>
            <person name="Priest M."/>
            <person name="Roberts A."/>
            <person name="Saif S."/>
            <person name="Shea T."/>
            <person name="Sisk P."/>
            <person name="Sykes S."/>
            <person name="Wortman J."/>
            <person name="Nusbaum C."/>
            <person name="Birren B."/>
        </authorList>
    </citation>
    <scope>NUCLEOTIDE SEQUENCE [LARGE SCALE GENOMIC DNA]</scope>
    <source>
        <strain evidence="7 8">CBS 110553</strain>
    </source>
</reference>
<dbReference type="OrthoDB" id="5384040at2759"/>
<comment type="caution">
    <text evidence="7">The sequence shown here is derived from an EMBL/GenBank/DDBJ whole genome shotgun (WGS) entry which is preliminary data.</text>
</comment>
<gene>
    <name evidence="7" type="ORF">A1O5_02096</name>
</gene>
<feature type="transmembrane region" description="Helical" evidence="6">
    <location>
        <begin position="125"/>
        <end position="143"/>
    </location>
</feature>
<evidence type="ECO:0000313" key="7">
    <source>
        <dbReference type="EMBL" id="EXJ75400.1"/>
    </source>
</evidence>